<evidence type="ECO:0000313" key="1">
    <source>
        <dbReference type="Proteomes" id="UP000829291"/>
    </source>
</evidence>
<name>A0ABM3G276_NEOLC</name>
<dbReference type="Proteomes" id="UP000829291">
    <property type="component" value="Chromosome 4"/>
</dbReference>
<gene>
    <name evidence="2" type="primary">LOC107216612</name>
</gene>
<protein>
    <submittedName>
        <fullName evidence="2">Uncharacterized protein LOC107216612 isoform X2</fullName>
    </submittedName>
</protein>
<evidence type="ECO:0000313" key="2">
    <source>
        <dbReference type="RefSeq" id="XP_046594371.1"/>
    </source>
</evidence>
<organism evidence="1 2">
    <name type="scientific">Neodiprion lecontei</name>
    <name type="common">Redheaded pine sawfly</name>
    <dbReference type="NCBI Taxonomy" id="441921"/>
    <lineage>
        <taxon>Eukaryota</taxon>
        <taxon>Metazoa</taxon>
        <taxon>Ecdysozoa</taxon>
        <taxon>Arthropoda</taxon>
        <taxon>Hexapoda</taxon>
        <taxon>Insecta</taxon>
        <taxon>Pterygota</taxon>
        <taxon>Neoptera</taxon>
        <taxon>Endopterygota</taxon>
        <taxon>Hymenoptera</taxon>
        <taxon>Tenthredinoidea</taxon>
        <taxon>Diprionidae</taxon>
        <taxon>Diprioninae</taxon>
        <taxon>Neodiprion</taxon>
    </lineage>
</organism>
<dbReference type="GeneID" id="107216612"/>
<proteinExistence type="predicted"/>
<dbReference type="RefSeq" id="XP_046594371.1">
    <property type="nucleotide sequence ID" value="XM_046738415.1"/>
</dbReference>
<keyword evidence="1" id="KW-1185">Reference proteome</keyword>
<accession>A0ABM3G276</accession>
<sequence length="339" mass="39386">MKRLWRCLRIWGTRKQKKKNMWECMRSEIIMNVLICECDLTVLESEICSVNSPPSNTNSLKSLIPKPDNSEADFEAEDTRVCFSDISSSTVSNSTSSQQTLVDCKNVHVKPKALTSSELLTERNEYLRRTVMAPLAWAMSRALQYRPSDPNHYIACQLLRWRYGNVSKLEMKAVEDFVIARTIEMDKKLMEQKRKEEEELMAKHNFEALQNIPCHPCWQNQQIYRVKERCWKCIKKWVPNYERCELPEICSSCEVDLSEILNSDTATSSTGDNPETESAVQTQKVAILDNRNISSDGQYRYTENLDLSSYNRVDELYGEYFKSDSYEENMHIISTKSEA</sequence>
<reference evidence="2" key="1">
    <citation type="submission" date="2025-08" db="UniProtKB">
        <authorList>
            <consortium name="RefSeq"/>
        </authorList>
    </citation>
    <scope>IDENTIFICATION</scope>
    <source>
        <tissue evidence="2">Thorax and Abdomen</tissue>
    </source>
</reference>